<comment type="cofactor">
    <cofactor evidence="2">
        <name>Mg(2+)</name>
        <dbReference type="ChEBI" id="CHEBI:18420"/>
    </cofactor>
</comment>
<dbReference type="SUPFAM" id="SSF51419">
    <property type="entry name" value="PLP-binding barrel"/>
    <property type="match status" value="1"/>
</dbReference>
<dbReference type="PROSITE" id="PS00878">
    <property type="entry name" value="ODR_DC_2_1"/>
    <property type="match status" value="1"/>
</dbReference>
<dbReference type="Pfam" id="PF17944">
    <property type="entry name" value="Arg_decarbox_C"/>
    <property type="match status" value="1"/>
</dbReference>
<dbReference type="Gene3D" id="1.10.287.3440">
    <property type="match status" value="1"/>
</dbReference>
<dbReference type="InterPro" id="IPR000183">
    <property type="entry name" value="Orn/DAP/Arg_de-COase"/>
</dbReference>
<keyword evidence="6" id="KW-0479">Metal-binding</keyword>
<keyword evidence="9 14" id="KW-0663">Pyridoxal phosphate</keyword>
<proteinExistence type="inferred from homology"/>
<feature type="domain" description="Arginine decarboxylase C-terminal helical" evidence="18">
    <location>
        <begin position="591"/>
        <end position="644"/>
    </location>
</feature>
<evidence type="ECO:0000313" key="19">
    <source>
        <dbReference type="EMBL" id="KAA9134163.1"/>
    </source>
</evidence>
<comment type="caution">
    <text evidence="19">The sequence shown here is derived from an EMBL/GenBank/DDBJ whole genome shotgun (WGS) entry which is preliminary data.</text>
</comment>
<dbReference type="InterPro" id="IPR022644">
    <property type="entry name" value="De-COase2_N"/>
</dbReference>
<reference evidence="19 20" key="1">
    <citation type="submission" date="2019-09" db="EMBL/GenBank/DDBJ databases">
        <title>Wenzhouxiangella sp. Genome sequencing and assembly.</title>
        <authorList>
            <person name="Zhang R."/>
        </authorList>
    </citation>
    <scope>NUCLEOTIDE SEQUENCE [LARGE SCALE GENOMIC DNA]</scope>
    <source>
        <strain evidence="19 20">W260</strain>
    </source>
</reference>
<dbReference type="PIRSF" id="PIRSF001336">
    <property type="entry name" value="Arg_decrbxlase"/>
    <property type="match status" value="1"/>
</dbReference>
<evidence type="ECO:0000256" key="9">
    <source>
        <dbReference type="ARBA" id="ARBA00022898"/>
    </source>
</evidence>
<dbReference type="SUPFAM" id="SSF50621">
    <property type="entry name" value="Alanine racemase C-terminal domain-like"/>
    <property type="match status" value="1"/>
</dbReference>
<feature type="active site" description="Proton donor" evidence="15">
    <location>
        <position position="511"/>
    </location>
</feature>
<evidence type="ECO:0000256" key="7">
    <source>
        <dbReference type="ARBA" id="ARBA00022793"/>
    </source>
</evidence>
<dbReference type="CDD" id="cd06830">
    <property type="entry name" value="PLPDE_III_ADC"/>
    <property type="match status" value="1"/>
</dbReference>
<keyword evidence="20" id="KW-1185">Reference proteome</keyword>
<dbReference type="PANTHER" id="PTHR43295">
    <property type="entry name" value="ARGININE DECARBOXYLASE"/>
    <property type="match status" value="1"/>
</dbReference>
<evidence type="ECO:0000256" key="15">
    <source>
        <dbReference type="PIRSR" id="PIRSR600183-50"/>
    </source>
</evidence>
<dbReference type="AlphaFoldDB" id="A0A5N0TG73"/>
<evidence type="ECO:0000256" key="6">
    <source>
        <dbReference type="ARBA" id="ARBA00022723"/>
    </source>
</evidence>
<dbReference type="GO" id="GO:0008792">
    <property type="term" value="F:arginine decarboxylase activity"/>
    <property type="evidence" value="ECO:0007669"/>
    <property type="project" value="UniProtKB-UniRule"/>
</dbReference>
<sequence length="655" mass="73789">MNDMNEPWGVEDAADYYRVDAWGDGFFVVNARGHMAVRPHGDDTLQIDIQDILAELRDRGIRFPALLRFQDVLRARVGRLNRAFIEAIEEAGYDNVYHTVYPIKVNQLHEVVEEVLDAGKPYGLGLECGSRAELVATLAHLESDETLLLCNGVKDRSMLSLILSSQRLGKNVIPIMEKYAEFEELVHLADEADQATQFGVRIRLRTSGSGKWADSGGYQSKFGISLPELMRVVDVLRDSDQGHRLALLHFHLGSQISEIPQLRQAARELAHIYAELIGLGLPIRYIDVGGGLGVNYTDASEEGGIRYSLNEYANAVVYAIKEVCDEREVPHPVLVSESGRAITAHHSVLVIETIDAYRKNNADAEPELPGDAHRIAENLDRTLAWLRDTEAGQASVAEVIEAYHDVVDNQEEAATLFAMGYLSLEQNATIERMYWSSCTAVLEHLRALDPEYAPPEVQQLEELLVDQYLVDFSVFQSMLDHWAIEQPFPVVPLARLDERPTRRGMLVDLTCDSDGKMTQYVTADEDKKFVRLHPLNPGEAYPLGIFLMGAYQDIMGDSHNLFGRVSEAHIYADAEEDGNFWIEKVIPGQKVEDILAQVQYFPNDLHRRMQQQVKQKIDAGEMRPKRGMEILDQYKAAFAEETYLVNARVPRKAEE</sequence>
<evidence type="ECO:0000256" key="12">
    <source>
        <dbReference type="ARBA" id="ARBA00023239"/>
    </source>
</evidence>
<dbReference type="InterPro" id="IPR009006">
    <property type="entry name" value="Ala_racemase/Decarboxylase_C"/>
</dbReference>
<dbReference type="GO" id="GO:0008295">
    <property type="term" value="P:spermidine biosynthetic process"/>
    <property type="evidence" value="ECO:0007669"/>
    <property type="project" value="UniProtKB-UniRule"/>
</dbReference>
<evidence type="ECO:0000259" key="18">
    <source>
        <dbReference type="Pfam" id="PF17944"/>
    </source>
</evidence>
<evidence type="ECO:0000313" key="20">
    <source>
        <dbReference type="Proteomes" id="UP000325372"/>
    </source>
</evidence>
<feature type="domain" description="Orn/DAP/Arg decarboxylase 2 N-terminal" evidence="16">
    <location>
        <begin position="92"/>
        <end position="344"/>
    </location>
</feature>
<dbReference type="Pfam" id="PF17810">
    <property type="entry name" value="Arg_decarb_HB"/>
    <property type="match status" value="1"/>
</dbReference>
<feature type="modified residue" description="N6-(pyridoxal phosphate)lysine" evidence="14">
    <location>
        <position position="104"/>
    </location>
</feature>
<comment type="similarity">
    <text evidence="4">Belongs to the Orn/Lys/Arg decarboxylase class-II family. SpeA subfamily.</text>
</comment>
<dbReference type="PRINTS" id="PR01179">
    <property type="entry name" value="ODADCRBXLASE"/>
</dbReference>
<evidence type="ECO:0000259" key="16">
    <source>
        <dbReference type="Pfam" id="PF02784"/>
    </source>
</evidence>
<dbReference type="EC" id="4.1.1.19" evidence="5 13"/>
<dbReference type="InterPro" id="IPR022653">
    <property type="entry name" value="De-COase2_pyr-phos_BS"/>
</dbReference>
<protein>
    <recommendedName>
        <fullName evidence="5 13">Arginine decarboxylase</fullName>
        <ecNumber evidence="5 13">4.1.1.19</ecNumber>
    </recommendedName>
</protein>
<keyword evidence="11" id="KW-0620">Polyamine biosynthesis</keyword>
<evidence type="ECO:0000256" key="10">
    <source>
        <dbReference type="ARBA" id="ARBA00023066"/>
    </source>
</evidence>
<evidence type="ECO:0000256" key="13">
    <source>
        <dbReference type="NCBIfam" id="TIGR01273"/>
    </source>
</evidence>
<dbReference type="GO" id="GO:0046872">
    <property type="term" value="F:metal ion binding"/>
    <property type="evidence" value="ECO:0007669"/>
    <property type="project" value="UniProtKB-KW"/>
</dbReference>
<dbReference type="Proteomes" id="UP000325372">
    <property type="component" value="Unassembled WGS sequence"/>
</dbReference>
<evidence type="ECO:0000256" key="4">
    <source>
        <dbReference type="ARBA" id="ARBA00008357"/>
    </source>
</evidence>
<name>A0A5N0TG73_9GAMM</name>
<dbReference type="InterPro" id="IPR029066">
    <property type="entry name" value="PLP-binding_barrel"/>
</dbReference>
<dbReference type="Gene3D" id="2.40.37.10">
    <property type="entry name" value="Lyase, Ornithine Decarboxylase, Chain A, domain 1"/>
    <property type="match status" value="1"/>
</dbReference>
<keyword evidence="12 19" id="KW-0456">Lyase</keyword>
<organism evidence="19 20">
    <name type="scientific">Marinihelvus fidelis</name>
    <dbReference type="NCBI Taxonomy" id="2613842"/>
    <lineage>
        <taxon>Bacteria</taxon>
        <taxon>Pseudomonadati</taxon>
        <taxon>Pseudomonadota</taxon>
        <taxon>Gammaproteobacteria</taxon>
        <taxon>Chromatiales</taxon>
        <taxon>Wenzhouxiangellaceae</taxon>
        <taxon>Marinihelvus</taxon>
    </lineage>
</organism>
<dbReference type="Gene3D" id="3.20.20.10">
    <property type="entry name" value="Alanine racemase"/>
    <property type="match status" value="1"/>
</dbReference>
<keyword evidence="8" id="KW-0460">Magnesium</keyword>
<dbReference type="InterPro" id="IPR040634">
    <property type="entry name" value="Arg_decarb_HB"/>
</dbReference>
<dbReference type="PANTHER" id="PTHR43295:SF9">
    <property type="entry name" value="BIOSYNTHETIC ARGININE DECARBOXYLASE"/>
    <property type="match status" value="1"/>
</dbReference>
<feature type="domain" description="Arginine decarboxylase helical bundle" evidence="17">
    <location>
        <begin position="376"/>
        <end position="458"/>
    </location>
</feature>
<keyword evidence="10" id="KW-0745">Spermidine biosynthesis</keyword>
<dbReference type="InterPro" id="IPR002985">
    <property type="entry name" value="Arg_decrbxlase"/>
</dbReference>
<dbReference type="Pfam" id="PF02784">
    <property type="entry name" value="Orn_Arg_deC_N"/>
    <property type="match status" value="1"/>
</dbReference>
<comment type="function">
    <text evidence="3">Catalyzes the biosynthesis of agmatine from arginine.</text>
</comment>
<dbReference type="Gene3D" id="1.20.58.930">
    <property type="match status" value="1"/>
</dbReference>
<comment type="cofactor">
    <cofactor evidence="1 14">
        <name>pyridoxal 5'-phosphate</name>
        <dbReference type="ChEBI" id="CHEBI:597326"/>
    </cofactor>
</comment>
<dbReference type="NCBIfam" id="NF003763">
    <property type="entry name" value="PRK05354.1"/>
    <property type="match status" value="1"/>
</dbReference>
<evidence type="ECO:0000256" key="14">
    <source>
        <dbReference type="PIRSR" id="PIRSR001336-50"/>
    </source>
</evidence>
<evidence type="ECO:0000259" key="17">
    <source>
        <dbReference type="Pfam" id="PF17810"/>
    </source>
</evidence>
<evidence type="ECO:0000256" key="11">
    <source>
        <dbReference type="ARBA" id="ARBA00023115"/>
    </source>
</evidence>
<dbReference type="NCBIfam" id="TIGR01273">
    <property type="entry name" value="speA"/>
    <property type="match status" value="1"/>
</dbReference>
<dbReference type="InterPro" id="IPR041128">
    <property type="entry name" value="Arg_decarbox_C"/>
</dbReference>
<accession>A0A5N0TG73</accession>
<evidence type="ECO:0000256" key="5">
    <source>
        <dbReference type="ARBA" id="ARBA00012426"/>
    </source>
</evidence>
<evidence type="ECO:0000256" key="2">
    <source>
        <dbReference type="ARBA" id="ARBA00001946"/>
    </source>
</evidence>
<gene>
    <name evidence="19" type="primary">speA</name>
    <name evidence="19" type="ORF">F3N42_01065</name>
</gene>
<keyword evidence="7" id="KW-0210">Decarboxylase</keyword>
<evidence type="ECO:0000256" key="3">
    <source>
        <dbReference type="ARBA" id="ARBA00002257"/>
    </source>
</evidence>
<dbReference type="PRINTS" id="PR01180">
    <property type="entry name" value="ARGDCRBXLASE"/>
</dbReference>
<evidence type="ECO:0000256" key="8">
    <source>
        <dbReference type="ARBA" id="ARBA00022842"/>
    </source>
</evidence>
<evidence type="ECO:0000256" key="1">
    <source>
        <dbReference type="ARBA" id="ARBA00001933"/>
    </source>
</evidence>
<dbReference type="EMBL" id="VYXP01000001">
    <property type="protein sequence ID" value="KAA9134163.1"/>
    <property type="molecule type" value="Genomic_DNA"/>
</dbReference>
<dbReference type="GO" id="GO:0006527">
    <property type="term" value="P:L-arginine catabolic process"/>
    <property type="evidence" value="ECO:0007669"/>
    <property type="project" value="InterPro"/>
</dbReference>